<accession>A0A1V9ZAT5</accession>
<evidence type="ECO:0000313" key="4">
    <source>
        <dbReference type="EMBL" id="OQR95098.1"/>
    </source>
</evidence>
<reference evidence="4 5" key="1">
    <citation type="journal article" date="2014" name="Genome Biol. Evol.">
        <title>The secreted proteins of Achlya hypogyna and Thraustotheca clavata identify the ancestral oomycete secretome and reveal gene acquisitions by horizontal gene transfer.</title>
        <authorList>
            <person name="Misner I."/>
            <person name="Blouin N."/>
            <person name="Leonard G."/>
            <person name="Richards T.A."/>
            <person name="Lane C.E."/>
        </authorList>
    </citation>
    <scope>NUCLEOTIDE SEQUENCE [LARGE SCALE GENOMIC DNA]</scope>
    <source>
        <strain evidence="4 5">ATCC 48635</strain>
    </source>
</reference>
<dbReference type="AlphaFoldDB" id="A0A1V9ZAT5"/>
<dbReference type="Pfam" id="PF10558">
    <property type="entry name" value="MTP18"/>
    <property type="match status" value="1"/>
</dbReference>
<evidence type="ECO:0000256" key="2">
    <source>
        <dbReference type="ARBA" id="ARBA00017835"/>
    </source>
</evidence>
<gene>
    <name evidence="4" type="ORF">ACHHYP_00391</name>
</gene>
<dbReference type="InterPro" id="IPR019560">
    <property type="entry name" value="Mitochondrial_18_kDa_protein"/>
</dbReference>
<dbReference type="PANTHER" id="PTHR11001">
    <property type="entry name" value="MITOCHONDRIAL FISSION PROCESS PROTEIN 1"/>
    <property type="match status" value="1"/>
</dbReference>
<comment type="caution">
    <text evidence="4">The sequence shown here is derived from an EMBL/GenBank/DDBJ whole genome shotgun (WGS) entry which is preliminary data.</text>
</comment>
<sequence length="159" mass="16910">MSSEKDILRDGPLRYLGYANELGESFRPIFPAFVAPSYAVAFAYVAADTYDKATKASATAPPAAKSAHVAAAAVDTLLWQTMASVVIPGFTINRVVAASKAVVTSSVKNPALERWLPTCLGLGAIPLIIHPIDSLVDFGMDNTTRVWTRKVLSSESDAP</sequence>
<proteinExistence type="inferred from homology"/>
<evidence type="ECO:0000256" key="1">
    <source>
        <dbReference type="ARBA" id="ARBA00009224"/>
    </source>
</evidence>
<protein>
    <recommendedName>
        <fullName evidence="2">Mitochondrial fission process protein 1</fullName>
    </recommendedName>
    <alternativeName>
        <fullName evidence="3">Mitochondrial 18 kDa protein</fullName>
    </alternativeName>
</protein>
<name>A0A1V9ZAT5_ACHHY</name>
<evidence type="ECO:0000313" key="5">
    <source>
        <dbReference type="Proteomes" id="UP000243579"/>
    </source>
</evidence>
<dbReference type="EMBL" id="JNBR01000335">
    <property type="protein sequence ID" value="OQR95098.1"/>
    <property type="molecule type" value="Genomic_DNA"/>
</dbReference>
<dbReference type="GO" id="GO:0000266">
    <property type="term" value="P:mitochondrial fission"/>
    <property type="evidence" value="ECO:0007669"/>
    <property type="project" value="TreeGrafter"/>
</dbReference>
<dbReference type="Proteomes" id="UP000243579">
    <property type="component" value="Unassembled WGS sequence"/>
</dbReference>
<dbReference type="OrthoDB" id="424969at2759"/>
<comment type="similarity">
    <text evidence="1">Belongs to the MTFP1 family.</text>
</comment>
<organism evidence="4 5">
    <name type="scientific">Achlya hypogyna</name>
    <name type="common">Oomycete</name>
    <name type="synonym">Protoachlya hypogyna</name>
    <dbReference type="NCBI Taxonomy" id="1202772"/>
    <lineage>
        <taxon>Eukaryota</taxon>
        <taxon>Sar</taxon>
        <taxon>Stramenopiles</taxon>
        <taxon>Oomycota</taxon>
        <taxon>Saprolegniomycetes</taxon>
        <taxon>Saprolegniales</taxon>
        <taxon>Achlyaceae</taxon>
        <taxon>Achlya</taxon>
    </lineage>
</organism>
<dbReference type="GO" id="GO:0005739">
    <property type="term" value="C:mitochondrion"/>
    <property type="evidence" value="ECO:0007669"/>
    <property type="project" value="TreeGrafter"/>
</dbReference>
<evidence type="ECO:0000256" key="3">
    <source>
        <dbReference type="ARBA" id="ARBA00029631"/>
    </source>
</evidence>
<keyword evidence="5" id="KW-1185">Reference proteome</keyword>
<dbReference type="PANTHER" id="PTHR11001:SF2">
    <property type="entry name" value="MITOCHONDRIAL FISSION PROCESS PROTEIN 1"/>
    <property type="match status" value="1"/>
</dbReference>